<dbReference type="RefSeq" id="WP_191703054.1">
    <property type="nucleotide sequence ID" value="NZ_JACSPW010000003.1"/>
</dbReference>
<name>A0ABR8XKK0_9BACL</name>
<protein>
    <submittedName>
        <fullName evidence="1">DUF2332 domain-containing protein</fullName>
    </submittedName>
</protein>
<evidence type="ECO:0000313" key="2">
    <source>
        <dbReference type="Proteomes" id="UP000600565"/>
    </source>
</evidence>
<dbReference type="Pfam" id="PF10094">
    <property type="entry name" value="DUF2332"/>
    <property type="match status" value="1"/>
</dbReference>
<organism evidence="1 2">
    <name type="scientific">Solibacillus merdavium</name>
    <dbReference type="NCBI Taxonomy" id="2762218"/>
    <lineage>
        <taxon>Bacteria</taxon>
        <taxon>Bacillati</taxon>
        <taxon>Bacillota</taxon>
        <taxon>Bacilli</taxon>
        <taxon>Bacillales</taxon>
        <taxon>Caryophanaceae</taxon>
        <taxon>Solibacillus</taxon>
    </lineage>
</organism>
<proteinExistence type="predicted"/>
<gene>
    <name evidence="1" type="ORF">H9632_05210</name>
</gene>
<keyword evidence="2" id="KW-1185">Reference proteome</keyword>
<dbReference type="Proteomes" id="UP000600565">
    <property type="component" value="Unassembled WGS sequence"/>
</dbReference>
<comment type="caution">
    <text evidence="1">The sequence shown here is derived from an EMBL/GenBank/DDBJ whole genome shotgun (WGS) entry which is preliminary data.</text>
</comment>
<evidence type="ECO:0000313" key="1">
    <source>
        <dbReference type="EMBL" id="MBD8032459.1"/>
    </source>
</evidence>
<accession>A0ABR8XKK0</accession>
<dbReference type="EMBL" id="JACSPW010000003">
    <property type="protein sequence ID" value="MBD8032459.1"/>
    <property type="molecule type" value="Genomic_DNA"/>
</dbReference>
<dbReference type="InterPro" id="IPR011200">
    <property type="entry name" value="UCP012608"/>
</dbReference>
<reference evidence="1 2" key="1">
    <citation type="submission" date="2020-08" db="EMBL/GenBank/DDBJ databases">
        <title>A Genomic Blueprint of the Chicken Gut Microbiome.</title>
        <authorList>
            <person name="Gilroy R."/>
            <person name="Ravi A."/>
            <person name="Getino M."/>
            <person name="Pursley I."/>
            <person name="Horton D.L."/>
            <person name="Alikhan N.-F."/>
            <person name="Baker D."/>
            <person name="Gharbi K."/>
            <person name="Hall N."/>
            <person name="Watson M."/>
            <person name="Adriaenssens E.M."/>
            <person name="Foster-Nyarko E."/>
            <person name="Jarju S."/>
            <person name="Secka A."/>
            <person name="Antonio M."/>
            <person name="Oren A."/>
            <person name="Chaudhuri R."/>
            <person name="La Ragione R.M."/>
            <person name="Hildebrand F."/>
            <person name="Pallen M.J."/>
        </authorList>
    </citation>
    <scope>NUCLEOTIDE SEQUENCE [LARGE SCALE GENOMIC DNA]</scope>
    <source>
        <strain evidence="1 2">Sa1YVA6</strain>
    </source>
</reference>
<sequence>MGKNQNISTFKRFAEMEAKDNSPLYEFWCHRIVQDDFLLDLIEHIPKTQPKPNLFFASVQYLALRSRRPLAHCFLHLEETEFETNFHLLKDFCKENKHELIQLFQTKKVQTNEVQRAAYLYPIFHEIFKRSNKPLTLIEIGTSAGLLLNLDYYQYEIHQSDPIHYGAKGSSLQIHAKNLGDTLIGIDTFEIKNRLGIDLNIIDLKEEDDYYWLQCLIWPEQQQRKENLKKAREIHLNCEKTLLEGDFRKLIPQYIGELNEETQIVIFHTHVANQFPLELKEDLLSMINNLSSKTPIYHVYNNMYDQHLHVDYINSNETTNLKVLKNTDGHGLYFYWN</sequence>